<evidence type="ECO:0000313" key="6">
    <source>
        <dbReference type="Proteomes" id="UP000286954"/>
    </source>
</evidence>
<reference evidence="5 6" key="1">
    <citation type="submission" date="2016-12" db="EMBL/GenBank/DDBJ databases">
        <title>The genome of dimorphic prosthecate Glycocaulis alkaliphilus 6b-8t, isolated from crude oil dictates its adaptability in petroleum environments.</title>
        <authorList>
            <person name="Wu X.-L."/>
            <person name="Geng S."/>
        </authorList>
    </citation>
    <scope>NUCLEOTIDE SEQUENCE [LARGE SCALE GENOMIC DNA]</scope>
    <source>
        <strain evidence="5 6">6B-8</strain>
    </source>
</reference>
<sequence length="363" mass="38340">MKASGADIDAFCGNSPHDRRADHAWSALFRDAGRSVSADGTSLPARMDPASLPCVSCKAQTQNLPGCTAMLNLCRAFCLTALMALAGHAHGQPAPAGQQGSNPCPDANEAMASGDAEAAVAALRACLSARLHPWQTEAELRVRLGASQLALGESEAALFTYNQVIALLRDNGGNTDIPIVRRNRAVALLQLDRAQEALEDLLIAERGMPQDDFVHILLGGTYMELDRGTEAIAAYDNAIRLAPDAPGGWIGRSAAFIELELMDRAVEDGREAVAIAPDEGSALNALCWALVKAERASEGMDICYAAVEAEPDSGAIIHSLAAALEQIGEDEEAYPLFARAYELEPDNTTIAGDYARVSAARGE</sequence>
<accession>A0A3T0ECX6</accession>
<dbReference type="Pfam" id="PF13181">
    <property type="entry name" value="TPR_8"/>
    <property type="match status" value="1"/>
</dbReference>
<evidence type="ECO:0000256" key="1">
    <source>
        <dbReference type="ARBA" id="ARBA00022737"/>
    </source>
</evidence>
<dbReference type="PROSITE" id="PS50005">
    <property type="entry name" value="TPR"/>
    <property type="match status" value="2"/>
</dbReference>
<organism evidence="5 6">
    <name type="scientific">Glycocaulis alkaliphilus</name>
    <dbReference type="NCBI Taxonomy" id="1434191"/>
    <lineage>
        <taxon>Bacteria</taxon>
        <taxon>Pseudomonadati</taxon>
        <taxon>Pseudomonadota</taxon>
        <taxon>Alphaproteobacteria</taxon>
        <taxon>Maricaulales</taxon>
        <taxon>Maricaulaceae</taxon>
        <taxon>Glycocaulis</taxon>
    </lineage>
</organism>
<dbReference type="PANTHER" id="PTHR44858">
    <property type="entry name" value="TETRATRICOPEPTIDE REPEAT PROTEIN 6"/>
    <property type="match status" value="1"/>
</dbReference>
<dbReference type="InterPro" id="IPR050498">
    <property type="entry name" value="Ycf3"/>
</dbReference>
<dbReference type="KEGG" id="gak:X907_2638"/>
<dbReference type="Proteomes" id="UP000286954">
    <property type="component" value="Chromosome"/>
</dbReference>
<dbReference type="SUPFAM" id="SSF48452">
    <property type="entry name" value="TPR-like"/>
    <property type="match status" value="1"/>
</dbReference>
<dbReference type="EMBL" id="CP018911">
    <property type="protein sequence ID" value="AZU05149.1"/>
    <property type="molecule type" value="Genomic_DNA"/>
</dbReference>
<proteinExistence type="predicted"/>
<name>A0A3T0ECX6_9PROT</name>
<feature type="region of interest" description="Disordered" evidence="4">
    <location>
        <begin position="90"/>
        <end position="110"/>
    </location>
</feature>
<keyword evidence="2 3" id="KW-0802">TPR repeat</keyword>
<dbReference type="InterPro" id="IPR019734">
    <property type="entry name" value="TPR_rpt"/>
</dbReference>
<evidence type="ECO:0000256" key="2">
    <source>
        <dbReference type="ARBA" id="ARBA00022803"/>
    </source>
</evidence>
<gene>
    <name evidence="5" type="ORF">X907_2638</name>
</gene>
<dbReference type="PANTHER" id="PTHR44858:SF1">
    <property type="entry name" value="UDP-N-ACETYLGLUCOSAMINE--PEPTIDE N-ACETYLGLUCOSAMINYLTRANSFERASE SPINDLY-RELATED"/>
    <property type="match status" value="1"/>
</dbReference>
<evidence type="ECO:0000256" key="3">
    <source>
        <dbReference type="PROSITE-ProRule" id="PRU00339"/>
    </source>
</evidence>
<feature type="compositionally biased region" description="Low complexity" evidence="4">
    <location>
        <begin position="90"/>
        <end position="100"/>
    </location>
</feature>
<dbReference type="Gene3D" id="1.25.40.10">
    <property type="entry name" value="Tetratricopeptide repeat domain"/>
    <property type="match status" value="2"/>
</dbReference>
<evidence type="ECO:0000256" key="4">
    <source>
        <dbReference type="SAM" id="MobiDB-lite"/>
    </source>
</evidence>
<feature type="repeat" description="TPR" evidence="3">
    <location>
        <begin position="314"/>
        <end position="347"/>
    </location>
</feature>
<dbReference type="InterPro" id="IPR011990">
    <property type="entry name" value="TPR-like_helical_dom_sf"/>
</dbReference>
<feature type="repeat" description="TPR" evidence="3">
    <location>
        <begin position="212"/>
        <end position="245"/>
    </location>
</feature>
<dbReference type="AlphaFoldDB" id="A0A3T0ECX6"/>
<evidence type="ECO:0000313" key="5">
    <source>
        <dbReference type="EMBL" id="AZU05149.1"/>
    </source>
</evidence>
<dbReference type="Pfam" id="PF13429">
    <property type="entry name" value="TPR_15"/>
    <property type="match status" value="1"/>
</dbReference>
<dbReference type="SMART" id="SM00028">
    <property type="entry name" value="TPR"/>
    <property type="match status" value="5"/>
</dbReference>
<keyword evidence="6" id="KW-1185">Reference proteome</keyword>
<protein>
    <submittedName>
        <fullName evidence="5">Uncharacterized protein</fullName>
    </submittedName>
</protein>
<keyword evidence="1" id="KW-0677">Repeat</keyword>